<dbReference type="SMART" id="SM00382">
    <property type="entry name" value="AAA"/>
    <property type="match status" value="2"/>
</dbReference>
<dbReference type="InterPro" id="IPR050334">
    <property type="entry name" value="Molybdenum_import_ModC"/>
</dbReference>
<organism evidence="4 5">
    <name type="scientific">Fibrisoma limi BUZ 3</name>
    <dbReference type="NCBI Taxonomy" id="1185876"/>
    <lineage>
        <taxon>Bacteria</taxon>
        <taxon>Pseudomonadati</taxon>
        <taxon>Bacteroidota</taxon>
        <taxon>Cytophagia</taxon>
        <taxon>Cytophagales</taxon>
        <taxon>Spirosomataceae</taxon>
        <taxon>Fibrisoma</taxon>
    </lineage>
</organism>
<dbReference type="Pfam" id="PF00005">
    <property type="entry name" value="ABC_tran"/>
    <property type="match status" value="2"/>
</dbReference>
<dbReference type="GO" id="GO:0005524">
    <property type="term" value="F:ATP binding"/>
    <property type="evidence" value="ECO:0007669"/>
    <property type="project" value="UniProtKB-KW"/>
</dbReference>
<proteinExistence type="predicted"/>
<feature type="domain" description="ABC transporter" evidence="3">
    <location>
        <begin position="276"/>
        <end position="506"/>
    </location>
</feature>
<dbReference type="SUPFAM" id="SSF52540">
    <property type="entry name" value="P-loop containing nucleoside triphosphate hydrolases"/>
    <property type="match status" value="2"/>
</dbReference>
<dbReference type="PANTHER" id="PTHR43514">
    <property type="entry name" value="ABC TRANSPORTER I FAMILY MEMBER 10"/>
    <property type="match status" value="1"/>
</dbReference>
<dbReference type="STRING" id="1185876.BN8_05540"/>
<evidence type="ECO:0000313" key="5">
    <source>
        <dbReference type="Proteomes" id="UP000009309"/>
    </source>
</evidence>
<keyword evidence="5" id="KW-1185">Reference proteome</keyword>
<dbReference type="Gene3D" id="3.40.50.300">
    <property type="entry name" value="P-loop containing nucleotide triphosphate hydrolases"/>
    <property type="match status" value="2"/>
</dbReference>
<sequence length="507" mass="56595">MANFDLKLAIRLFCMEVDSLITLQQATINRSGTPVLTNLDWTLKAGECWAIVGDTGAGKTSFLQALAGLLPVRVGRAVYPAHQSSDLSLYQWLRQNVLFVSFKEDSRQFSYAGHFYQQRYHATMGDEAPTVRDFLQYPDTPEARPLVHRLGLEPLLELSLLKLSNGQTRKARIGKAFLKQPAVLLIDNPFVGLDAAFQQELSDWLGELVNHGLSLVLAAEPNKLPSFVTHVAWLNQGQLRWAGPRREFNPIALVPAIDKLQIPSINGSHADFTEAFRLQHVTVRYGEKYILQNLNWVVRAGEKWALVGANGAGKSVLLSLLYGDHPQAYANDVRVFGHRRGSHSGGRSESVWDVKRRIGFVSPELHLYFPNHLTARQVVLTGLTDTLVVPRSVPAQAETTLDTLFAYFSIDHLQQRAFGSLSAGEQRLTLLIRAFIKHPPLLLLDEPFQALDERSIQLARQLLNLLPASTTLLFVTHDRRELPDCISQVFQLDRAGAASVESTYPAD</sequence>
<evidence type="ECO:0000256" key="2">
    <source>
        <dbReference type="ARBA" id="ARBA00022840"/>
    </source>
</evidence>
<name>I2GQP2_9BACT</name>
<dbReference type="InterPro" id="IPR003439">
    <property type="entry name" value="ABC_transporter-like_ATP-bd"/>
</dbReference>
<evidence type="ECO:0000256" key="1">
    <source>
        <dbReference type="ARBA" id="ARBA00022741"/>
    </source>
</evidence>
<comment type="caution">
    <text evidence="4">The sequence shown here is derived from an EMBL/GenBank/DDBJ whole genome shotgun (WGS) entry which is preliminary data.</text>
</comment>
<dbReference type="Proteomes" id="UP000009309">
    <property type="component" value="Unassembled WGS sequence"/>
</dbReference>
<dbReference type="PANTHER" id="PTHR43514:SF4">
    <property type="entry name" value="ABC TRANSPORTER I FAMILY MEMBER 10"/>
    <property type="match status" value="1"/>
</dbReference>
<accession>I2GQP2</accession>
<keyword evidence="2" id="KW-0067">ATP-binding</keyword>
<feature type="domain" description="ABC transporter" evidence="3">
    <location>
        <begin position="15"/>
        <end position="261"/>
    </location>
</feature>
<dbReference type="CDD" id="cd00267">
    <property type="entry name" value="ABC_ATPase"/>
    <property type="match status" value="1"/>
</dbReference>
<evidence type="ECO:0000313" key="4">
    <source>
        <dbReference type="EMBL" id="CCH56220.1"/>
    </source>
</evidence>
<evidence type="ECO:0000259" key="3">
    <source>
        <dbReference type="PROSITE" id="PS50893"/>
    </source>
</evidence>
<dbReference type="InterPro" id="IPR003593">
    <property type="entry name" value="AAA+_ATPase"/>
</dbReference>
<keyword evidence="1" id="KW-0547">Nucleotide-binding</keyword>
<dbReference type="InterPro" id="IPR027417">
    <property type="entry name" value="P-loop_NTPase"/>
</dbReference>
<gene>
    <name evidence="4" type="primary">modF</name>
    <name evidence="4" type="ORF">BN8_05540</name>
</gene>
<protein>
    <submittedName>
        <fullName evidence="4">ModF protein</fullName>
    </submittedName>
</protein>
<dbReference type="AlphaFoldDB" id="I2GQP2"/>
<dbReference type="GO" id="GO:0016887">
    <property type="term" value="F:ATP hydrolysis activity"/>
    <property type="evidence" value="ECO:0007669"/>
    <property type="project" value="InterPro"/>
</dbReference>
<dbReference type="PROSITE" id="PS50893">
    <property type="entry name" value="ABC_TRANSPORTER_2"/>
    <property type="match status" value="2"/>
</dbReference>
<dbReference type="EMBL" id="CAIT01000009">
    <property type="protein sequence ID" value="CCH56220.1"/>
    <property type="molecule type" value="Genomic_DNA"/>
</dbReference>
<reference evidence="4 5" key="1">
    <citation type="journal article" date="2012" name="J. Bacteriol.">
        <title>Genome Sequence of the Filamentous Bacterium Fibrisoma limi BUZ 3T.</title>
        <authorList>
            <person name="Filippini M."/>
            <person name="Qi W."/>
            <person name="Jaenicke S."/>
            <person name="Goesmann A."/>
            <person name="Smits T.H."/>
            <person name="Bagheri H.C."/>
        </authorList>
    </citation>
    <scope>NUCLEOTIDE SEQUENCE [LARGE SCALE GENOMIC DNA]</scope>
    <source>
        <strain evidence="5">BUZ 3T</strain>
    </source>
</reference>
<dbReference type="eggNOG" id="COG1119">
    <property type="taxonomic scope" value="Bacteria"/>
</dbReference>